<evidence type="ECO:0000256" key="6">
    <source>
        <dbReference type="ARBA" id="ARBA00023065"/>
    </source>
</evidence>
<dbReference type="PROSITE" id="PS51123">
    <property type="entry name" value="OMPA_2"/>
    <property type="match status" value="1"/>
</dbReference>
<dbReference type="InterPro" id="IPR006690">
    <property type="entry name" value="OMPA-like_CS"/>
</dbReference>
<evidence type="ECO:0000256" key="9">
    <source>
        <dbReference type="ARBA" id="ARBA00023237"/>
    </source>
</evidence>
<dbReference type="SUPFAM" id="SSF103088">
    <property type="entry name" value="OmpA-like"/>
    <property type="match status" value="1"/>
</dbReference>
<gene>
    <name evidence="11" type="ORF">METZ01_LOCUS32506</name>
</gene>
<dbReference type="InterPro" id="IPR006665">
    <property type="entry name" value="OmpA-like"/>
</dbReference>
<dbReference type="AlphaFoldDB" id="A0A381QJX5"/>
<dbReference type="InterPro" id="IPR006664">
    <property type="entry name" value="OMP_bac"/>
</dbReference>
<evidence type="ECO:0000256" key="7">
    <source>
        <dbReference type="ARBA" id="ARBA00023114"/>
    </source>
</evidence>
<evidence type="ECO:0000256" key="8">
    <source>
        <dbReference type="ARBA" id="ARBA00023136"/>
    </source>
</evidence>
<dbReference type="GO" id="GO:0005509">
    <property type="term" value="F:calcium ion binding"/>
    <property type="evidence" value="ECO:0007669"/>
    <property type="project" value="InterPro"/>
</dbReference>
<dbReference type="GO" id="GO:0006811">
    <property type="term" value="P:monoatomic ion transport"/>
    <property type="evidence" value="ECO:0007669"/>
    <property type="project" value="UniProtKB-KW"/>
</dbReference>
<evidence type="ECO:0000259" key="10">
    <source>
        <dbReference type="PROSITE" id="PS51123"/>
    </source>
</evidence>
<dbReference type="GO" id="GO:0007155">
    <property type="term" value="P:cell adhesion"/>
    <property type="evidence" value="ECO:0007669"/>
    <property type="project" value="InterPro"/>
</dbReference>
<protein>
    <recommendedName>
        <fullName evidence="10">OmpA-like domain-containing protein</fullName>
    </recommendedName>
</protein>
<accession>A0A381QJX5</accession>
<evidence type="ECO:0000256" key="5">
    <source>
        <dbReference type="ARBA" id="ARBA00022729"/>
    </source>
</evidence>
<dbReference type="Pfam" id="PF00691">
    <property type="entry name" value="OmpA"/>
    <property type="match status" value="1"/>
</dbReference>
<dbReference type="InterPro" id="IPR011250">
    <property type="entry name" value="OMP/PagP_B-barrel"/>
</dbReference>
<dbReference type="Gene3D" id="4.10.1080.10">
    <property type="entry name" value="TSP type-3 repeat"/>
    <property type="match status" value="1"/>
</dbReference>
<dbReference type="GO" id="GO:0015288">
    <property type="term" value="F:porin activity"/>
    <property type="evidence" value="ECO:0007669"/>
    <property type="project" value="UniProtKB-KW"/>
</dbReference>
<dbReference type="Gene3D" id="3.30.1330.60">
    <property type="entry name" value="OmpA-like domain"/>
    <property type="match status" value="1"/>
</dbReference>
<comment type="subcellular location">
    <subcellularLocation>
        <location evidence="1">Cell outer membrane</location>
        <topology evidence="1">Multi-pass membrane protein</topology>
    </subcellularLocation>
</comment>
<dbReference type="EMBL" id="UINC01001395">
    <property type="protein sequence ID" value="SUZ79652.1"/>
    <property type="molecule type" value="Genomic_DNA"/>
</dbReference>
<evidence type="ECO:0000256" key="3">
    <source>
        <dbReference type="ARBA" id="ARBA00022452"/>
    </source>
</evidence>
<evidence type="ECO:0000256" key="4">
    <source>
        <dbReference type="ARBA" id="ARBA00022692"/>
    </source>
</evidence>
<dbReference type="InterPro" id="IPR036737">
    <property type="entry name" value="OmpA-like_sf"/>
</dbReference>
<keyword evidence="9" id="KW-0998">Cell outer membrane</keyword>
<organism evidence="11">
    <name type="scientific">marine metagenome</name>
    <dbReference type="NCBI Taxonomy" id="408172"/>
    <lineage>
        <taxon>unclassified sequences</taxon>
        <taxon>metagenomes</taxon>
        <taxon>ecological metagenomes</taxon>
    </lineage>
</organism>
<dbReference type="GO" id="GO:0009279">
    <property type="term" value="C:cell outer membrane"/>
    <property type="evidence" value="ECO:0007669"/>
    <property type="project" value="UniProtKB-SubCell"/>
</dbReference>
<dbReference type="SUPFAM" id="SSF56925">
    <property type="entry name" value="OMPA-like"/>
    <property type="match status" value="1"/>
</dbReference>
<proteinExistence type="predicted"/>
<keyword evidence="4" id="KW-0812">Transmembrane</keyword>
<dbReference type="Pfam" id="PF02412">
    <property type="entry name" value="TSP_3"/>
    <property type="match status" value="2"/>
</dbReference>
<keyword evidence="2" id="KW-0813">Transport</keyword>
<dbReference type="PANTHER" id="PTHR30329">
    <property type="entry name" value="STATOR ELEMENT OF FLAGELLAR MOTOR COMPLEX"/>
    <property type="match status" value="1"/>
</dbReference>
<reference evidence="11" key="1">
    <citation type="submission" date="2018-05" db="EMBL/GenBank/DDBJ databases">
        <authorList>
            <person name="Lanie J.A."/>
            <person name="Ng W.-L."/>
            <person name="Kazmierczak K.M."/>
            <person name="Andrzejewski T.M."/>
            <person name="Davidsen T.M."/>
            <person name="Wayne K.J."/>
            <person name="Tettelin H."/>
            <person name="Glass J.I."/>
            <person name="Rusch D."/>
            <person name="Podicherti R."/>
            <person name="Tsui H.-C.T."/>
            <person name="Winkler M.E."/>
        </authorList>
    </citation>
    <scope>NUCLEOTIDE SEQUENCE</scope>
</reference>
<dbReference type="InterPro" id="IPR003367">
    <property type="entry name" value="Thrombospondin_3-like_rpt"/>
</dbReference>
<dbReference type="PROSITE" id="PS01068">
    <property type="entry name" value="OMPA_1"/>
    <property type="match status" value="1"/>
</dbReference>
<name>A0A381QJX5_9ZZZZ</name>
<keyword evidence="7" id="KW-0626">Porin</keyword>
<evidence type="ECO:0000256" key="2">
    <source>
        <dbReference type="ARBA" id="ARBA00022448"/>
    </source>
</evidence>
<feature type="domain" description="OmpA-like" evidence="10">
    <location>
        <begin position="344"/>
        <end position="459"/>
    </location>
</feature>
<keyword evidence="8" id="KW-0472">Membrane</keyword>
<dbReference type="PANTHER" id="PTHR30329:SF21">
    <property type="entry name" value="LIPOPROTEIN YIAD-RELATED"/>
    <property type="match status" value="1"/>
</dbReference>
<dbReference type="SUPFAM" id="SSF103647">
    <property type="entry name" value="TSP type-3 repeat"/>
    <property type="match status" value="2"/>
</dbReference>
<keyword evidence="6" id="KW-0406">Ion transport</keyword>
<dbReference type="PRINTS" id="PR01021">
    <property type="entry name" value="OMPADOMAIN"/>
</dbReference>
<dbReference type="GO" id="GO:0046930">
    <property type="term" value="C:pore complex"/>
    <property type="evidence" value="ECO:0007669"/>
    <property type="project" value="UniProtKB-KW"/>
</dbReference>
<dbReference type="InterPro" id="IPR050330">
    <property type="entry name" value="Bact_OuterMem_StrucFunc"/>
</dbReference>
<dbReference type="InterPro" id="IPR028974">
    <property type="entry name" value="TSP_type-3_rpt"/>
</dbReference>
<keyword evidence="5" id="KW-0732">Signal</keyword>
<dbReference type="CDD" id="cd07185">
    <property type="entry name" value="OmpA_C-like"/>
    <property type="match status" value="1"/>
</dbReference>
<keyword evidence="3" id="KW-1134">Transmembrane beta strand</keyword>
<evidence type="ECO:0000256" key="1">
    <source>
        <dbReference type="ARBA" id="ARBA00004571"/>
    </source>
</evidence>
<evidence type="ECO:0000313" key="11">
    <source>
        <dbReference type="EMBL" id="SUZ79652.1"/>
    </source>
</evidence>
<sequence length="459" mass="49743">MKKLGKLILVFTVLFYINSITAQDKNNQWAISFGNNAVDFHPVGTDTSDNATGHWFSEYFNIHENWNTQTALNSVSISRYGNEKFNFGIRGSLNQITRLGDERKRISAKRIASLDVLVDYKLGKNFNFCNVEPYLEAGTGYTWFGSQRSHTMNGGLGLNVPISEKISLNVNTAYKHAFNDMQDLQSHLQHTIAVAVNFGGKDTDRDGIYDQHDDCPEEPGLPAFNGCPDNDGDGIENSKDSCPDTPGLVEFAGCPDTDGDGTQDSKDACVNEPGSIEMNGCPDSDGDGIADNVDSCVDVAGPAANNGCPWPDTDGDTVLDKDDKCPKVAGLVSNEGCPQPTKDVMDELNAVGAKVPFELNKADLGKKVTTVLDIVAGIMNKYPTTSFVIEGHTDTSGPKAFNQKLSEDRANAVKNFLVNAGIASDRLSTVGYGEDKPSSSNKTRKGRIANRRVEFKVVE</sequence>